<evidence type="ECO:0008006" key="3">
    <source>
        <dbReference type="Google" id="ProtNLM"/>
    </source>
</evidence>
<gene>
    <name evidence="1" type="ORF">BW247_13015</name>
</gene>
<evidence type="ECO:0000313" key="2">
    <source>
        <dbReference type="Proteomes" id="UP000243807"/>
    </source>
</evidence>
<organism evidence="1 2">
    <name type="scientific">Acidihalobacter ferrooxydans</name>
    <dbReference type="NCBI Taxonomy" id="1765967"/>
    <lineage>
        <taxon>Bacteria</taxon>
        <taxon>Pseudomonadati</taxon>
        <taxon>Pseudomonadota</taxon>
        <taxon>Gammaproteobacteria</taxon>
        <taxon>Chromatiales</taxon>
        <taxon>Ectothiorhodospiraceae</taxon>
        <taxon>Acidihalobacter</taxon>
    </lineage>
</organism>
<accession>A0A1P8UJ73</accession>
<reference evidence="1 2" key="1">
    <citation type="submission" date="2017-01" db="EMBL/GenBank/DDBJ databases">
        <title>Draft sequence of Acidihalobacter ferrooxidans strain DSM 14175 (strain V8).</title>
        <authorList>
            <person name="Khaleque H.N."/>
            <person name="Ramsay J.P."/>
            <person name="Murphy R.J.T."/>
            <person name="Kaksonen A.H."/>
            <person name="Boxall N.J."/>
            <person name="Watkin E.L.J."/>
        </authorList>
    </citation>
    <scope>NUCLEOTIDE SEQUENCE [LARGE SCALE GENOMIC DNA]</scope>
    <source>
        <strain evidence="1 2">V8</strain>
    </source>
</reference>
<dbReference type="AlphaFoldDB" id="A0A1P8UJ73"/>
<dbReference type="Pfam" id="PF12007">
    <property type="entry name" value="DUF3501"/>
    <property type="match status" value="1"/>
</dbReference>
<name>A0A1P8UJ73_9GAMM</name>
<protein>
    <recommendedName>
        <fullName evidence="3">DUF3501 domain-containing protein</fullName>
    </recommendedName>
</protein>
<sequence>MEKLTRADLMSLETYATRRPEFRAQVMAHKRARRLALGPHAVLYFEDRLTIQYQVQEMLRAERIFEAAGIVDELDAYNPLIPDGSNWKATFMLEYTEAAERHEALKRLIGIEDRVWMRVEGFDKVYAIADEDLERETEEKTSTVHFVRFELSAGMVAAAKGGAPISGGIDHKAMPLVVDPLPEATALSLVADLA</sequence>
<dbReference type="EMBL" id="CP019434">
    <property type="protein sequence ID" value="APZ43895.1"/>
    <property type="molecule type" value="Genomic_DNA"/>
</dbReference>
<dbReference type="RefSeq" id="WP_076837519.1">
    <property type="nucleotide sequence ID" value="NZ_CP019434.1"/>
</dbReference>
<keyword evidence="2" id="KW-1185">Reference proteome</keyword>
<dbReference type="OrthoDB" id="9780579at2"/>
<dbReference type="Proteomes" id="UP000243807">
    <property type="component" value="Chromosome"/>
</dbReference>
<dbReference type="STRING" id="1765967.BW247_13015"/>
<dbReference type="KEGG" id="afy:BW247_13015"/>
<evidence type="ECO:0000313" key="1">
    <source>
        <dbReference type="EMBL" id="APZ43895.1"/>
    </source>
</evidence>
<dbReference type="InterPro" id="IPR021890">
    <property type="entry name" value="DUF3501"/>
</dbReference>
<proteinExistence type="predicted"/>